<gene>
    <name evidence="2" type="ORF">ACFQ5G_11020</name>
</gene>
<reference evidence="3" key="1">
    <citation type="journal article" date="2019" name="Int. J. Syst. Evol. Microbiol.">
        <title>The Global Catalogue of Microorganisms (GCM) 10K type strain sequencing project: providing services to taxonomists for standard genome sequencing and annotation.</title>
        <authorList>
            <consortium name="The Broad Institute Genomics Platform"/>
            <consortium name="The Broad Institute Genome Sequencing Center for Infectious Disease"/>
            <person name="Wu L."/>
            <person name="Ma J."/>
        </authorList>
    </citation>
    <scope>NUCLEOTIDE SEQUENCE [LARGE SCALE GENOMIC DNA]</scope>
    <source>
        <strain evidence="3">CCM 7526</strain>
    </source>
</reference>
<accession>A0ABW4A569</accession>
<protein>
    <submittedName>
        <fullName evidence="2">Uncharacterized protein</fullName>
    </submittedName>
</protein>
<feature type="transmembrane region" description="Helical" evidence="1">
    <location>
        <begin position="50"/>
        <end position="68"/>
    </location>
</feature>
<keyword evidence="1" id="KW-1133">Transmembrane helix</keyword>
<feature type="transmembrane region" description="Helical" evidence="1">
    <location>
        <begin position="16"/>
        <end position="43"/>
    </location>
</feature>
<evidence type="ECO:0000313" key="3">
    <source>
        <dbReference type="Proteomes" id="UP001597183"/>
    </source>
</evidence>
<dbReference type="EMBL" id="JBHTMK010000014">
    <property type="protein sequence ID" value="MFD1365875.1"/>
    <property type="molecule type" value="Genomic_DNA"/>
</dbReference>
<sequence length="104" mass="11250">MIDLSPSAGSTWGGALVAYAAAMPFILPFSVLPVALMLGVLWLMRHLRAWLFRVSAVLLCCLPVVLIAAEPRMLLFYLPAQALLGLLLVQPVRVADHEVGAHAF</sequence>
<keyword evidence="1" id="KW-0472">Membrane</keyword>
<keyword evidence="1" id="KW-0812">Transmembrane</keyword>
<evidence type="ECO:0000313" key="2">
    <source>
        <dbReference type="EMBL" id="MFD1365875.1"/>
    </source>
</evidence>
<evidence type="ECO:0000256" key="1">
    <source>
        <dbReference type="SAM" id="Phobius"/>
    </source>
</evidence>
<dbReference type="Proteomes" id="UP001597183">
    <property type="component" value="Unassembled WGS sequence"/>
</dbReference>
<name>A0ABW4A569_9ACTN</name>
<keyword evidence="3" id="KW-1185">Reference proteome</keyword>
<comment type="caution">
    <text evidence="2">The sequence shown here is derived from an EMBL/GenBank/DDBJ whole genome shotgun (WGS) entry which is preliminary data.</text>
</comment>
<proteinExistence type="predicted"/>
<organism evidence="2 3">
    <name type="scientific">Actinoplanes sichuanensis</name>
    <dbReference type="NCBI Taxonomy" id="512349"/>
    <lineage>
        <taxon>Bacteria</taxon>
        <taxon>Bacillati</taxon>
        <taxon>Actinomycetota</taxon>
        <taxon>Actinomycetes</taxon>
        <taxon>Micromonosporales</taxon>
        <taxon>Micromonosporaceae</taxon>
        <taxon>Actinoplanes</taxon>
    </lineage>
</organism>